<keyword evidence="1" id="KW-1133">Transmembrane helix</keyword>
<dbReference type="InterPro" id="IPR025098">
    <property type="entry name" value="DUF4013"/>
</dbReference>
<dbReference type="AlphaFoldDB" id="A0ABD5S2G4"/>
<keyword evidence="1" id="KW-0472">Membrane</keyword>
<keyword evidence="3" id="KW-1185">Reference proteome</keyword>
<evidence type="ECO:0000313" key="3">
    <source>
        <dbReference type="Proteomes" id="UP001596328"/>
    </source>
</evidence>
<name>A0ABD5S2G4_9EURY</name>
<comment type="caution">
    <text evidence="2">The sequence shown here is derived from an EMBL/GenBank/DDBJ whole genome shotgun (WGS) entry which is preliminary data.</text>
</comment>
<feature type="transmembrane region" description="Helical" evidence="1">
    <location>
        <begin position="150"/>
        <end position="170"/>
    </location>
</feature>
<feature type="transmembrane region" description="Helical" evidence="1">
    <location>
        <begin position="106"/>
        <end position="129"/>
    </location>
</feature>
<dbReference type="EMBL" id="JBHSWU010000754">
    <property type="protein sequence ID" value="MFC6725874.1"/>
    <property type="molecule type" value="Genomic_DNA"/>
</dbReference>
<dbReference type="Proteomes" id="UP001596328">
    <property type="component" value="Unassembled WGS sequence"/>
</dbReference>
<sequence length="229" mass="23538">MLEDALSYPTKGDSGIARVLIGGGLLMFSWLLVPGFIAAGYLLRALGAASRGEGPPPFDDWSGMLVDGLKATVVSFVYGIVPFAVFGVLFVVVFGGAGAGGDAGGIVAGIGLLGVFVAIPFVFVVYYVVPAALTNVAREGSMSAAFDFETLKPVLSSGSYLTAVLLTFVVNLVGSAVLGFLSAFFVGLIVAPFYYFWFGLVGYYMFGEAFGEVAGRASSRTAAGASPTG</sequence>
<organism evidence="2 3">
    <name type="scientific">Halobium palmae</name>
    <dbReference type="NCBI Taxonomy" id="1776492"/>
    <lineage>
        <taxon>Archaea</taxon>
        <taxon>Methanobacteriati</taxon>
        <taxon>Methanobacteriota</taxon>
        <taxon>Stenosarchaea group</taxon>
        <taxon>Halobacteria</taxon>
        <taxon>Halobacteriales</taxon>
        <taxon>Haloferacaceae</taxon>
        <taxon>Halobium</taxon>
    </lineage>
</organism>
<proteinExistence type="predicted"/>
<feature type="transmembrane region" description="Helical" evidence="1">
    <location>
        <begin position="176"/>
        <end position="197"/>
    </location>
</feature>
<reference evidence="2 3" key="1">
    <citation type="journal article" date="2019" name="Int. J. Syst. Evol. Microbiol.">
        <title>The Global Catalogue of Microorganisms (GCM) 10K type strain sequencing project: providing services to taxonomists for standard genome sequencing and annotation.</title>
        <authorList>
            <consortium name="The Broad Institute Genomics Platform"/>
            <consortium name="The Broad Institute Genome Sequencing Center for Infectious Disease"/>
            <person name="Wu L."/>
            <person name="Ma J."/>
        </authorList>
    </citation>
    <scope>NUCLEOTIDE SEQUENCE [LARGE SCALE GENOMIC DNA]</scope>
    <source>
        <strain evidence="2 3">NBRC 111368</strain>
    </source>
</reference>
<feature type="transmembrane region" description="Helical" evidence="1">
    <location>
        <begin position="73"/>
        <end position="94"/>
    </location>
</feature>
<dbReference type="Pfam" id="PF13197">
    <property type="entry name" value="DUF4013"/>
    <property type="match status" value="1"/>
</dbReference>
<feature type="transmembrane region" description="Helical" evidence="1">
    <location>
        <begin position="20"/>
        <end position="43"/>
    </location>
</feature>
<protein>
    <submittedName>
        <fullName evidence="2">DUF4013 domain-containing protein</fullName>
    </submittedName>
</protein>
<accession>A0ABD5S2G4</accession>
<keyword evidence="1" id="KW-0812">Transmembrane</keyword>
<evidence type="ECO:0000256" key="1">
    <source>
        <dbReference type="SAM" id="Phobius"/>
    </source>
</evidence>
<gene>
    <name evidence="2" type="ORF">ACFQE1_16175</name>
</gene>
<evidence type="ECO:0000313" key="2">
    <source>
        <dbReference type="EMBL" id="MFC6725874.1"/>
    </source>
</evidence>